<proteinExistence type="predicted"/>
<dbReference type="EMBL" id="JBGOOL010000115">
    <property type="protein sequence ID" value="MEZ8055946.1"/>
    <property type="molecule type" value="Genomic_DNA"/>
</dbReference>
<reference evidence="2 3" key="1">
    <citation type="submission" date="2024-06" db="EMBL/GenBank/DDBJ databases">
        <authorList>
            <person name="Steensen K."/>
            <person name="Seneca J."/>
            <person name="Bartlau N."/>
            <person name="Yu A.X."/>
            <person name="Polz M.F."/>
        </authorList>
    </citation>
    <scope>NUCLEOTIDE SEQUENCE [LARGE SCALE GENOMIC DNA]</scope>
    <source>
        <strain evidence="2 3">1F9</strain>
    </source>
</reference>
<comment type="caution">
    <text evidence="2">The sequence shown here is derived from an EMBL/GenBank/DDBJ whole genome shotgun (WGS) entry which is preliminary data.</text>
</comment>
<keyword evidence="3" id="KW-1185">Reference proteome</keyword>
<dbReference type="PANTHER" id="PTHR48080">
    <property type="entry name" value="D-GALACTONATE DEHYDRATASE-RELATED"/>
    <property type="match status" value="1"/>
</dbReference>
<dbReference type="Pfam" id="PF13378">
    <property type="entry name" value="MR_MLE_C"/>
    <property type="match status" value="1"/>
</dbReference>
<evidence type="ECO:0000259" key="1">
    <source>
        <dbReference type="SMART" id="SM00922"/>
    </source>
</evidence>
<dbReference type="SUPFAM" id="SSF51604">
    <property type="entry name" value="Enolase C-terminal domain-like"/>
    <property type="match status" value="1"/>
</dbReference>
<dbReference type="Gene3D" id="3.30.390.10">
    <property type="entry name" value="Enolase-like, N-terminal domain"/>
    <property type="match status" value="1"/>
</dbReference>
<dbReference type="SMART" id="SM00922">
    <property type="entry name" value="MR_MLE"/>
    <property type="match status" value="1"/>
</dbReference>
<dbReference type="InterPro" id="IPR029017">
    <property type="entry name" value="Enolase-like_N"/>
</dbReference>
<dbReference type="Gene3D" id="3.20.20.120">
    <property type="entry name" value="Enolase-like C-terminal domain"/>
    <property type="match status" value="1"/>
</dbReference>
<dbReference type="Proteomes" id="UP001569175">
    <property type="component" value="Unassembled WGS sequence"/>
</dbReference>
<organism evidence="2 3">
    <name type="scientific">Vibrio atlanticus</name>
    <dbReference type="NCBI Taxonomy" id="693153"/>
    <lineage>
        <taxon>Bacteria</taxon>
        <taxon>Pseudomonadati</taxon>
        <taxon>Pseudomonadota</taxon>
        <taxon>Gammaproteobacteria</taxon>
        <taxon>Vibrionales</taxon>
        <taxon>Vibrionaceae</taxon>
        <taxon>Vibrio</taxon>
    </lineage>
</organism>
<dbReference type="SUPFAM" id="SSF54826">
    <property type="entry name" value="Enolase N-terminal domain-like"/>
    <property type="match status" value="1"/>
</dbReference>
<evidence type="ECO:0000313" key="2">
    <source>
        <dbReference type="EMBL" id="MEZ8055946.1"/>
    </source>
</evidence>
<protein>
    <submittedName>
        <fullName evidence="2">Mandelate racemase/muconate lactonizing enzyme family protein</fullName>
    </submittedName>
</protein>
<dbReference type="InterPro" id="IPR034593">
    <property type="entry name" value="DgoD-like"/>
</dbReference>
<dbReference type="InterPro" id="IPR029065">
    <property type="entry name" value="Enolase_C-like"/>
</dbReference>
<gene>
    <name evidence="2" type="ORF">ACED57_22860</name>
</gene>
<dbReference type="InterPro" id="IPR013342">
    <property type="entry name" value="Mandelate_racemase_C"/>
</dbReference>
<sequence>MKKELTIHSFKFTEVMVPAKSNTVNSPSLNKPLHKLPVAGQAGWSKQFDEMTKLVVEMQLDNGVVGLGEFYRDADRQTVNDIAHLLIGKSLEDMSLQELPISWCREYDGFECCIWDAYAKSLGIRVVDLLGGQVQESIKVGAWTGHRVKGEIGELATHFASQGFETFKFKCDLSDDIAGWCQEVAHAAPNMSIILDPNERWENLANVKRIIPSLEEVGNVLCLEDPIPRWQLLEYEKLRIMTNIPIFMHVSLPYVYFGQRPYDAINAIAHNAVDGFNFNCGLANFRKLDAIADVANMNCWHGSEVDLGILESMYVHSVAAAKSCTMPSDIFGTMIREHDLLSESLNIKDGKAYVPQGPGLGVSLDFDALNKYKIHSWKV</sequence>
<evidence type="ECO:0000313" key="3">
    <source>
        <dbReference type="Proteomes" id="UP001569175"/>
    </source>
</evidence>
<dbReference type="InterPro" id="IPR036849">
    <property type="entry name" value="Enolase-like_C_sf"/>
</dbReference>
<name>A0ABV4KU49_9VIBR</name>
<accession>A0ABV4KU49</accession>
<dbReference type="RefSeq" id="WP_132980846.1">
    <property type="nucleotide sequence ID" value="NZ_JBGOOL010000115.1"/>
</dbReference>
<feature type="domain" description="Mandelate racemase/muconate lactonizing enzyme C-terminal" evidence="1">
    <location>
        <begin position="149"/>
        <end position="245"/>
    </location>
</feature>